<sequence length="451" mass="47134">MRQQAFGLVTAALIFLSTTAAAQLPESVGSTPVPSLAPIVKKASPAVVNIATRGTVREQRPRNPLLEDPFFRRFFDAPDMAPRERRFQSAGSGVIVDAKNGYIITNAHVIENADEITVTLLDDRQIKAEIVGRDKPSDVAVLKVQAKNLVEMPLADSSAAEVGDFVLAIGNPFALNHTVTSGIISALGRSDNNPESYQDFIQTDAPINPGNSGGALVDLRGQLVGINTAIFSGSGGNIGIGFAIPSNMVKAVMSQLVQYGEVKRGMLGVQLANQFTPEIAESLGLGNARGALVSQVVEGGAAEKAGIKAGDVITSVNGRGVASSTELRNAIGLLCIGERIEIGLLREGKPRRLTAIISDRGSADGNGAAEIHPVFQGASLATADNNVGVLIQSVAEGSPAARSGLRPNDIILAVGRVRVTTIEQLRNAVKDVNAFAITIRRGNSTLVFPVG</sequence>
<dbReference type="GO" id="GO:0004252">
    <property type="term" value="F:serine-type endopeptidase activity"/>
    <property type="evidence" value="ECO:0007669"/>
    <property type="project" value="InterPro"/>
</dbReference>
<dbReference type="NCBIfam" id="TIGR02037">
    <property type="entry name" value="degP_htrA_DO"/>
    <property type="match status" value="1"/>
</dbReference>
<dbReference type="RefSeq" id="WP_066917997.1">
    <property type="nucleotide sequence ID" value="NZ_CP011971.1"/>
</dbReference>
<evidence type="ECO:0000256" key="9">
    <source>
        <dbReference type="PIRSR" id="PIRSR611782-1"/>
    </source>
</evidence>
<feature type="binding site" evidence="10">
    <location>
        <position position="108"/>
    </location>
    <ligand>
        <name>substrate</name>
    </ligand>
</feature>
<feature type="active site" description="Charge relay system" evidence="9">
    <location>
        <position position="108"/>
    </location>
</feature>
<name>A0A127F812_STEDE</name>
<dbReference type="SUPFAM" id="SSF50494">
    <property type="entry name" value="Trypsin-like serine proteases"/>
    <property type="match status" value="1"/>
</dbReference>
<gene>
    <name evidence="13" type="ORF">ACG33_01160</name>
</gene>
<feature type="chain" id="PRO_5039383271" evidence="11">
    <location>
        <begin position="23"/>
        <end position="451"/>
    </location>
</feature>
<dbReference type="PROSITE" id="PS50106">
    <property type="entry name" value="PDZ"/>
    <property type="match status" value="2"/>
</dbReference>
<dbReference type="GO" id="GO:0042597">
    <property type="term" value="C:periplasmic space"/>
    <property type="evidence" value="ECO:0007669"/>
    <property type="project" value="UniProtKB-SubCell"/>
</dbReference>
<evidence type="ECO:0000256" key="3">
    <source>
        <dbReference type="ARBA" id="ARBA00022670"/>
    </source>
</evidence>
<evidence type="ECO:0000256" key="5">
    <source>
        <dbReference type="ARBA" id="ARBA00022737"/>
    </source>
</evidence>
<keyword evidence="5" id="KW-0677">Repeat</keyword>
<evidence type="ECO:0000256" key="7">
    <source>
        <dbReference type="ARBA" id="ARBA00022801"/>
    </source>
</evidence>
<dbReference type="PANTHER" id="PTHR22939">
    <property type="entry name" value="SERINE PROTEASE FAMILY S1C HTRA-RELATED"/>
    <property type="match status" value="1"/>
</dbReference>
<dbReference type="InterPro" id="IPR001940">
    <property type="entry name" value="Peptidase_S1C"/>
</dbReference>
<evidence type="ECO:0000313" key="13">
    <source>
        <dbReference type="EMBL" id="AMN45735.1"/>
    </source>
</evidence>
<keyword evidence="4 11" id="KW-0732">Signal</keyword>
<evidence type="ECO:0000259" key="12">
    <source>
        <dbReference type="PROSITE" id="PS50106"/>
    </source>
</evidence>
<dbReference type="CDD" id="cd10839">
    <property type="entry name" value="cpPDZ1_DegP-like"/>
    <property type="match status" value="1"/>
</dbReference>
<dbReference type="STRING" id="465721.ACG33_01160"/>
<dbReference type="PRINTS" id="PR00834">
    <property type="entry name" value="PROTEASES2C"/>
</dbReference>
<dbReference type="OrthoDB" id="9758917at2"/>
<dbReference type="InterPro" id="IPR009003">
    <property type="entry name" value="Peptidase_S1_PA"/>
</dbReference>
<dbReference type="InterPro" id="IPR001478">
    <property type="entry name" value="PDZ"/>
</dbReference>
<evidence type="ECO:0000256" key="8">
    <source>
        <dbReference type="ARBA" id="ARBA00022825"/>
    </source>
</evidence>
<dbReference type="EC" id="3.4.21.-" evidence="13"/>
<feature type="active site" description="Charge relay system" evidence="9">
    <location>
        <position position="138"/>
    </location>
</feature>
<dbReference type="Proteomes" id="UP000070250">
    <property type="component" value="Chromosome"/>
</dbReference>
<proteinExistence type="inferred from homology"/>
<feature type="binding site" evidence="10">
    <location>
        <position position="138"/>
    </location>
    <ligand>
        <name>substrate</name>
    </ligand>
</feature>
<dbReference type="InterPro" id="IPR036034">
    <property type="entry name" value="PDZ_sf"/>
</dbReference>
<evidence type="ECO:0000256" key="2">
    <source>
        <dbReference type="ARBA" id="ARBA00010541"/>
    </source>
</evidence>
<reference evidence="13 14" key="1">
    <citation type="submission" date="2015-06" db="EMBL/GenBank/DDBJ databases">
        <title>A Comprehensive Approach to Explore the Metabolic and Phylogenetic Diversity of Bacterial Steroid Degradation in the Environment: Testosterone as an Example.</title>
        <authorList>
            <person name="Yang F.-C."/>
            <person name="Chen Y.-L."/>
            <person name="Yu C.-P."/>
            <person name="Tang S.-L."/>
            <person name="Wang P.-H."/>
            <person name="Ismail W."/>
            <person name="Wang C.-H."/>
            <person name="Yang C.-Y."/>
            <person name="Chiang Y.-R."/>
        </authorList>
    </citation>
    <scope>NUCLEOTIDE SEQUENCE [LARGE SCALE GENOMIC DNA]</scope>
    <source>
        <strain evidence="13 14">DSM 18526</strain>
    </source>
</reference>
<keyword evidence="3 13" id="KW-0645">Protease</keyword>
<dbReference type="KEGG" id="sdf:ACG33_01160"/>
<feature type="signal peptide" evidence="11">
    <location>
        <begin position="1"/>
        <end position="22"/>
    </location>
</feature>
<evidence type="ECO:0000256" key="4">
    <source>
        <dbReference type="ARBA" id="ARBA00022729"/>
    </source>
</evidence>
<dbReference type="Gene3D" id="2.40.10.120">
    <property type="match status" value="1"/>
</dbReference>
<keyword evidence="14" id="KW-1185">Reference proteome</keyword>
<dbReference type="PANTHER" id="PTHR22939:SF129">
    <property type="entry name" value="SERINE PROTEASE HTRA2, MITOCHONDRIAL"/>
    <property type="match status" value="1"/>
</dbReference>
<dbReference type="SUPFAM" id="SSF50156">
    <property type="entry name" value="PDZ domain-like"/>
    <property type="match status" value="2"/>
</dbReference>
<evidence type="ECO:0000256" key="1">
    <source>
        <dbReference type="ARBA" id="ARBA00004418"/>
    </source>
</evidence>
<dbReference type="InterPro" id="IPR011782">
    <property type="entry name" value="Pept_S1C_Do"/>
</dbReference>
<feature type="domain" description="PDZ" evidence="12">
    <location>
        <begin position="377"/>
        <end position="431"/>
    </location>
</feature>
<dbReference type="FunFam" id="2.40.10.10:FF:000001">
    <property type="entry name" value="Periplasmic serine protease DegS"/>
    <property type="match status" value="1"/>
</dbReference>
<dbReference type="Pfam" id="PF13365">
    <property type="entry name" value="Trypsin_2"/>
    <property type="match status" value="1"/>
</dbReference>
<dbReference type="Pfam" id="PF17820">
    <property type="entry name" value="PDZ_6"/>
    <property type="match status" value="1"/>
</dbReference>
<keyword evidence="8" id="KW-0720">Serine protease</keyword>
<protein>
    <submittedName>
        <fullName evidence="13">Serine protease DegQ</fullName>
        <ecNumber evidence="13">3.4.21.-</ecNumber>
    </submittedName>
</protein>
<accession>A0A127F812</accession>
<comment type="subcellular location">
    <subcellularLocation>
        <location evidence="1">Periplasm</location>
    </subcellularLocation>
</comment>
<feature type="active site" description="Charge relay system" evidence="9">
    <location>
        <position position="212"/>
    </location>
</feature>
<evidence type="ECO:0000313" key="14">
    <source>
        <dbReference type="Proteomes" id="UP000070250"/>
    </source>
</evidence>
<dbReference type="AlphaFoldDB" id="A0A127F812"/>
<keyword evidence="6" id="KW-0574">Periplasm</keyword>
<dbReference type="SMART" id="SM00228">
    <property type="entry name" value="PDZ"/>
    <property type="match status" value="2"/>
</dbReference>
<dbReference type="Gene3D" id="2.30.42.10">
    <property type="match status" value="2"/>
</dbReference>
<dbReference type="GO" id="GO:0006508">
    <property type="term" value="P:proteolysis"/>
    <property type="evidence" value="ECO:0007669"/>
    <property type="project" value="UniProtKB-KW"/>
</dbReference>
<dbReference type="Pfam" id="PF13180">
    <property type="entry name" value="PDZ_2"/>
    <property type="match status" value="1"/>
</dbReference>
<dbReference type="EMBL" id="CP011971">
    <property type="protein sequence ID" value="AMN45735.1"/>
    <property type="molecule type" value="Genomic_DNA"/>
</dbReference>
<feature type="domain" description="PDZ" evidence="12">
    <location>
        <begin position="256"/>
        <end position="348"/>
    </location>
</feature>
<evidence type="ECO:0000256" key="10">
    <source>
        <dbReference type="PIRSR" id="PIRSR611782-2"/>
    </source>
</evidence>
<dbReference type="InterPro" id="IPR041489">
    <property type="entry name" value="PDZ_6"/>
</dbReference>
<evidence type="ECO:0000256" key="11">
    <source>
        <dbReference type="SAM" id="SignalP"/>
    </source>
</evidence>
<organism evidence="13 14">
    <name type="scientific">Steroidobacter denitrificans</name>
    <dbReference type="NCBI Taxonomy" id="465721"/>
    <lineage>
        <taxon>Bacteria</taxon>
        <taxon>Pseudomonadati</taxon>
        <taxon>Pseudomonadota</taxon>
        <taxon>Gammaproteobacteria</taxon>
        <taxon>Steroidobacterales</taxon>
        <taxon>Steroidobacteraceae</taxon>
        <taxon>Steroidobacter</taxon>
    </lineage>
</organism>
<keyword evidence="7 13" id="KW-0378">Hydrolase</keyword>
<feature type="binding site" evidence="10">
    <location>
        <begin position="210"/>
        <end position="212"/>
    </location>
    <ligand>
        <name>substrate</name>
    </ligand>
</feature>
<comment type="similarity">
    <text evidence="2">Belongs to the peptidase S1C family.</text>
</comment>
<evidence type="ECO:0000256" key="6">
    <source>
        <dbReference type="ARBA" id="ARBA00022764"/>
    </source>
</evidence>